<keyword evidence="4" id="KW-0964">Secreted</keyword>
<dbReference type="GO" id="GO:0005576">
    <property type="term" value="C:extracellular region"/>
    <property type="evidence" value="ECO:0007669"/>
    <property type="project" value="UniProtKB-SubCell"/>
</dbReference>
<evidence type="ECO:0000256" key="9">
    <source>
        <dbReference type="ARBA" id="ARBA00023028"/>
    </source>
</evidence>
<evidence type="ECO:0000256" key="5">
    <source>
        <dbReference type="ARBA" id="ARBA00022537"/>
    </source>
</evidence>
<evidence type="ECO:0000256" key="4">
    <source>
        <dbReference type="ARBA" id="ARBA00022525"/>
    </source>
</evidence>
<evidence type="ECO:0000313" key="14">
    <source>
        <dbReference type="Proteomes" id="UP000499080"/>
    </source>
</evidence>
<dbReference type="OrthoDB" id="6596655at2759"/>
<dbReference type="InterPro" id="IPR036770">
    <property type="entry name" value="Ankyrin_rpt-contain_sf"/>
</dbReference>
<keyword evidence="9" id="KW-0638">Presynaptic neurotoxin</keyword>
<comment type="caution">
    <text evidence="13">The sequence shown here is derived from an EMBL/GenBank/DDBJ whole genome shotgun (WGS) entry which is preliminary data.</text>
</comment>
<comment type="subcellular location">
    <subcellularLocation>
        <location evidence="2">Secreted</location>
    </subcellularLocation>
    <subcellularLocation>
        <location evidence="1">Target cell membrane</location>
    </subcellularLocation>
</comment>
<keyword evidence="6" id="KW-0800">Toxin</keyword>
<evidence type="ECO:0000313" key="13">
    <source>
        <dbReference type="EMBL" id="GBM91410.1"/>
    </source>
</evidence>
<dbReference type="GO" id="GO:0044231">
    <property type="term" value="C:host cell presynaptic membrane"/>
    <property type="evidence" value="ECO:0007669"/>
    <property type="project" value="UniProtKB-KW"/>
</dbReference>
<keyword evidence="3" id="KW-0268">Exocytosis</keyword>
<organism evidence="13 14">
    <name type="scientific">Araneus ventricosus</name>
    <name type="common">Orbweaver spider</name>
    <name type="synonym">Epeira ventricosa</name>
    <dbReference type="NCBI Taxonomy" id="182803"/>
    <lineage>
        <taxon>Eukaryota</taxon>
        <taxon>Metazoa</taxon>
        <taxon>Ecdysozoa</taxon>
        <taxon>Arthropoda</taxon>
        <taxon>Chelicerata</taxon>
        <taxon>Arachnida</taxon>
        <taxon>Araneae</taxon>
        <taxon>Araneomorphae</taxon>
        <taxon>Entelegynae</taxon>
        <taxon>Araneoidea</taxon>
        <taxon>Araneidae</taxon>
        <taxon>Araneus</taxon>
    </lineage>
</organism>
<dbReference type="SMART" id="SM00248">
    <property type="entry name" value="ANK"/>
    <property type="match status" value="5"/>
</dbReference>
<dbReference type="GO" id="GO:0090729">
    <property type="term" value="F:toxin activity"/>
    <property type="evidence" value="ECO:0007669"/>
    <property type="project" value="UniProtKB-KW"/>
</dbReference>
<protein>
    <submittedName>
        <fullName evidence="13">Ankyrin-1</fullName>
    </submittedName>
</protein>
<keyword evidence="8" id="KW-0677">Repeat</keyword>
<feature type="repeat" description="ANK" evidence="12">
    <location>
        <begin position="42"/>
        <end position="76"/>
    </location>
</feature>
<evidence type="ECO:0000256" key="11">
    <source>
        <dbReference type="ARBA" id="ARBA00023298"/>
    </source>
</evidence>
<dbReference type="PANTHER" id="PTHR24171">
    <property type="entry name" value="ANKYRIN REPEAT DOMAIN-CONTAINING PROTEIN 39-RELATED"/>
    <property type="match status" value="1"/>
</dbReference>
<keyword evidence="14" id="KW-1185">Reference proteome</keyword>
<feature type="repeat" description="ANK" evidence="12">
    <location>
        <begin position="158"/>
        <end position="190"/>
    </location>
</feature>
<evidence type="ECO:0000256" key="7">
    <source>
        <dbReference type="ARBA" id="ARBA00022699"/>
    </source>
</evidence>
<proteinExistence type="predicted"/>
<evidence type="ECO:0000256" key="10">
    <source>
        <dbReference type="ARBA" id="ARBA00023043"/>
    </source>
</evidence>
<evidence type="ECO:0000256" key="8">
    <source>
        <dbReference type="ARBA" id="ARBA00022737"/>
    </source>
</evidence>
<evidence type="ECO:0000256" key="1">
    <source>
        <dbReference type="ARBA" id="ARBA00004175"/>
    </source>
</evidence>
<evidence type="ECO:0000256" key="2">
    <source>
        <dbReference type="ARBA" id="ARBA00004613"/>
    </source>
</evidence>
<dbReference type="AlphaFoldDB" id="A0A4Y2JMZ3"/>
<keyword evidence="7" id="KW-0528">Neurotoxin</keyword>
<evidence type="ECO:0000256" key="3">
    <source>
        <dbReference type="ARBA" id="ARBA00022483"/>
    </source>
</evidence>
<dbReference type="SUPFAM" id="SSF48403">
    <property type="entry name" value="Ankyrin repeat"/>
    <property type="match status" value="1"/>
</dbReference>
<accession>A0A4Y2JMZ3</accession>
<dbReference type="PROSITE" id="PS50297">
    <property type="entry name" value="ANK_REP_REGION"/>
    <property type="match status" value="3"/>
</dbReference>
<dbReference type="Gene3D" id="1.25.40.20">
    <property type="entry name" value="Ankyrin repeat-containing domain"/>
    <property type="match status" value="2"/>
</dbReference>
<dbReference type="PROSITE" id="PS50088">
    <property type="entry name" value="ANK_REPEAT"/>
    <property type="match status" value="4"/>
</dbReference>
<sequence length="286" mass="32497">MDFSMDSVRTSPLFRLVGSDHNLPEIRQLLARGEDPNRQRYGGSTPLHDALKSPEENIGVVLELINAGANVNLSTHYRGLTPLHIAVIHRKWRAVDVLIESGASVNAKDIHGNTILHSAITITMLFEPPNLKVFWPDEWIIEKLLKHEDIDFNLVDEEGDTPLMYAIKSQQENIAFKLLRNNANPNICNKASETPLHVAFAEKKVNSVELQLLINGASIYSVDKNGQTPLDILMKNGLDRRTNEWVMLILKVIAFKYNITEILKQKLERIPRLSQFFNKCVDEFIK</sequence>
<evidence type="ECO:0000256" key="12">
    <source>
        <dbReference type="PROSITE-ProRule" id="PRU00023"/>
    </source>
</evidence>
<keyword evidence="5" id="KW-1052">Target cell membrane</keyword>
<dbReference type="Pfam" id="PF12796">
    <property type="entry name" value="Ank_2"/>
    <property type="match status" value="2"/>
</dbReference>
<dbReference type="InterPro" id="IPR002110">
    <property type="entry name" value="Ankyrin_rpt"/>
</dbReference>
<dbReference type="PRINTS" id="PR01415">
    <property type="entry name" value="ANKYRIN"/>
</dbReference>
<reference evidence="13 14" key="1">
    <citation type="journal article" date="2019" name="Sci. Rep.">
        <title>Orb-weaving spider Araneus ventricosus genome elucidates the spidroin gene catalogue.</title>
        <authorList>
            <person name="Kono N."/>
            <person name="Nakamura H."/>
            <person name="Ohtoshi R."/>
            <person name="Moran D.A.P."/>
            <person name="Shinohara A."/>
            <person name="Yoshida Y."/>
            <person name="Fujiwara M."/>
            <person name="Mori M."/>
            <person name="Tomita M."/>
            <person name="Arakawa K."/>
        </authorList>
    </citation>
    <scope>NUCLEOTIDE SEQUENCE [LARGE SCALE GENOMIC DNA]</scope>
</reference>
<dbReference type="EMBL" id="BGPR01003704">
    <property type="protein sequence ID" value="GBM91410.1"/>
    <property type="molecule type" value="Genomic_DNA"/>
</dbReference>
<keyword evidence="11" id="KW-1053">Target membrane</keyword>
<name>A0A4Y2JMZ3_ARAVE</name>
<dbReference type="Proteomes" id="UP000499080">
    <property type="component" value="Unassembled WGS sequence"/>
</dbReference>
<feature type="repeat" description="ANK" evidence="12">
    <location>
        <begin position="191"/>
        <end position="224"/>
    </location>
</feature>
<dbReference type="GO" id="GO:0044218">
    <property type="term" value="C:other organism cell membrane"/>
    <property type="evidence" value="ECO:0007669"/>
    <property type="project" value="UniProtKB-KW"/>
</dbReference>
<dbReference type="GO" id="GO:0006887">
    <property type="term" value="P:exocytosis"/>
    <property type="evidence" value="ECO:0007669"/>
    <property type="project" value="UniProtKB-KW"/>
</dbReference>
<evidence type="ECO:0000256" key="6">
    <source>
        <dbReference type="ARBA" id="ARBA00022656"/>
    </source>
</evidence>
<gene>
    <name evidence="13" type="primary">ANK1_9</name>
    <name evidence="13" type="ORF">AVEN_204280_1</name>
</gene>
<keyword evidence="10 12" id="KW-0040">ANK repeat</keyword>
<feature type="repeat" description="ANK" evidence="12">
    <location>
        <begin position="78"/>
        <end position="110"/>
    </location>
</feature>
<keyword evidence="11" id="KW-0472">Membrane</keyword>